<evidence type="ECO:0000313" key="10">
    <source>
        <dbReference type="Proteomes" id="UP000696485"/>
    </source>
</evidence>
<organism evidence="9 10">
    <name type="scientific">Podila minutissima</name>
    <dbReference type="NCBI Taxonomy" id="64525"/>
    <lineage>
        <taxon>Eukaryota</taxon>
        <taxon>Fungi</taxon>
        <taxon>Fungi incertae sedis</taxon>
        <taxon>Mucoromycota</taxon>
        <taxon>Mortierellomycotina</taxon>
        <taxon>Mortierellomycetes</taxon>
        <taxon>Mortierellales</taxon>
        <taxon>Mortierellaceae</taxon>
        <taxon>Podila</taxon>
    </lineage>
</organism>
<dbReference type="EC" id="3.1.3.46" evidence="2"/>
<dbReference type="GO" id="GO:0004331">
    <property type="term" value="F:fructose-2,6-bisphosphate 2-phosphatase activity"/>
    <property type="evidence" value="ECO:0007669"/>
    <property type="project" value="UniProtKB-EC"/>
</dbReference>
<comment type="similarity">
    <text evidence="1">In the C-terminal section; belongs to the phosphoglycerate mutase family.</text>
</comment>
<feature type="compositionally biased region" description="Low complexity" evidence="7">
    <location>
        <begin position="563"/>
        <end position="572"/>
    </location>
</feature>
<sequence length="642" mass="71374">MVGLPARGKTLISQKVCRYLQWLGITTKVFNVGNYRRKLHGAHQLHNFFDPHNPEGERSRREAATEALNDMIYWFKKEQGVVAFYDATNSTRSRREMLLAACTKHNIQVMFIESICQDEALVLHNIMDVKLSSPDYKDMDPEQAAADFIARIVHYEEAYETITEDNLTYIKLINVGSQVIINHIQGYLQSRIVYYLMNLHIAPRSIFFSRHGESLYNVMGKLGGDSDLSARGKQYAKTLPLLITTHLGNSEQLTVWTSTLRRTIQTAQHLTYPKLAWKALDELDAGVCDGMTYEEIEQQYPEDFSNRDEDKFNYRYRGGESYRDVVVRLEPVIMDLERQRNILIIGHQAILRCIYAYFMNHSHEKLPYIKIPLHTLIQLTPKAYTCEEKRYKVDIEAVDTHRPKPRAGAPKTDAGQPMDHIPTEAEAKSGKDAAITTTTMSTTTFRDSPYSTRHNSDYGTSRSDKVKDKEPAVAGSGALEDTARAIQAALVDRATSGSVADTAVTLPLSNIKTPGADSGPDGSGPSVPASTPPLSPMPSQVPDAAADHKVTRGSDAEGAPQGPSIASSSSNISTPAAAVNLTIETDKHVSQNLVKSDTSLRPATAWQEGTEYERTAGASPRDPVISPGGRLLPKKKENWHFP</sequence>
<dbReference type="FunFam" id="3.40.50.1240:FF:000005">
    <property type="entry name" value="GpmB, Fructose-2,6-bisphosphatase"/>
    <property type="match status" value="1"/>
</dbReference>
<dbReference type="GO" id="GO:0006000">
    <property type="term" value="P:fructose metabolic process"/>
    <property type="evidence" value="ECO:0007669"/>
    <property type="project" value="InterPro"/>
</dbReference>
<keyword evidence="10" id="KW-1185">Reference proteome</keyword>
<comment type="caution">
    <text evidence="9">The sequence shown here is derived from an EMBL/GenBank/DDBJ whole genome shotgun (WGS) entry which is preliminary data.</text>
</comment>
<dbReference type="Proteomes" id="UP000696485">
    <property type="component" value="Unassembled WGS sequence"/>
</dbReference>
<protein>
    <recommendedName>
        <fullName evidence="2">fructose-2,6-bisphosphate 2-phosphatase</fullName>
        <ecNumber evidence="2">3.1.3.46</ecNumber>
    </recommendedName>
</protein>
<dbReference type="CDD" id="cd07067">
    <property type="entry name" value="HP_PGM_like"/>
    <property type="match status" value="1"/>
</dbReference>
<feature type="binding site" evidence="6">
    <location>
        <begin position="210"/>
        <end position="217"/>
    </location>
    <ligand>
        <name>substrate</name>
    </ligand>
</feature>
<feature type="compositionally biased region" description="Polar residues" evidence="7">
    <location>
        <begin position="445"/>
        <end position="461"/>
    </location>
</feature>
<evidence type="ECO:0000256" key="7">
    <source>
        <dbReference type="SAM" id="MobiDB-lite"/>
    </source>
</evidence>
<evidence type="ECO:0000256" key="4">
    <source>
        <dbReference type="ARBA" id="ARBA00022801"/>
    </source>
</evidence>
<dbReference type="AlphaFoldDB" id="A0A9P5STP6"/>
<dbReference type="InterPro" id="IPR029033">
    <property type="entry name" value="His_PPase_superfam"/>
</dbReference>
<dbReference type="PANTHER" id="PTHR10606">
    <property type="entry name" value="6-PHOSPHOFRUCTO-2-KINASE/FRUCTOSE-2,6-BISPHOSPHATASE"/>
    <property type="match status" value="1"/>
</dbReference>
<accession>A0A9P5STP6</accession>
<dbReference type="GO" id="GO:0003873">
    <property type="term" value="F:6-phosphofructo-2-kinase activity"/>
    <property type="evidence" value="ECO:0007669"/>
    <property type="project" value="InterPro"/>
</dbReference>
<dbReference type="PRINTS" id="PR00991">
    <property type="entry name" value="6PFRUCTKNASE"/>
</dbReference>
<evidence type="ECO:0000256" key="3">
    <source>
        <dbReference type="ARBA" id="ARBA00022741"/>
    </source>
</evidence>
<evidence type="ECO:0000256" key="6">
    <source>
        <dbReference type="PIRSR" id="PIRSR613078-2"/>
    </source>
</evidence>
<dbReference type="GO" id="GO:0005829">
    <property type="term" value="C:cytosol"/>
    <property type="evidence" value="ECO:0007669"/>
    <property type="project" value="TreeGrafter"/>
</dbReference>
<dbReference type="EMBL" id="JAAAUY010000077">
    <property type="protein sequence ID" value="KAF9335995.1"/>
    <property type="molecule type" value="Genomic_DNA"/>
</dbReference>
<dbReference type="SMART" id="SM00855">
    <property type="entry name" value="PGAM"/>
    <property type="match status" value="1"/>
</dbReference>
<reference evidence="9" key="1">
    <citation type="journal article" date="2020" name="Fungal Divers.">
        <title>Resolving the Mortierellaceae phylogeny through synthesis of multi-gene phylogenetics and phylogenomics.</title>
        <authorList>
            <person name="Vandepol N."/>
            <person name="Liber J."/>
            <person name="Desiro A."/>
            <person name="Na H."/>
            <person name="Kennedy M."/>
            <person name="Barry K."/>
            <person name="Grigoriev I.V."/>
            <person name="Miller A.N."/>
            <person name="O'Donnell K."/>
            <person name="Stajich J.E."/>
            <person name="Bonito G."/>
        </authorList>
    </citation>
    <scope>NUCLEOTIDE SEQUENCE</scope>
    <source>
        <strain evidence="9">NVP1</strain>
    </source>
</reference>
<feature type="binding site" evidence="6">
    <location>
        <position position="262"/>
    </location>
    <ligand>
        <name>substrate</name>
    </ligand>
</feature>
<evidence type="ECO:0000259" key="8">
    <source>
        <dbReference type="Pfam" id="PF01591"/>
    </source>
</evidence>
<feature type="region of interest" description="Disordered" evidence="7">
    <location>
        <begin position="594"/>
        <end position="642"/>
    </location>
</feature>
<dbReference type="Pfam" id="PF01591">
    <property type="entry name" value="6PF2K"/>
    <property type="match status" value="1"/>
</dbReference>
<feature type="compositionally biased region" description="Basic and acidic residues" evidence="7">
    <location>
        <begin position="462"/>
        <end position="471"/>
    </location>
</feature>
<dbReference type="GO" id="GO:0006003">
    <property type="term" value="P:fructose 2,6-bisphosphate metabolic process"/>
    <property type="evidence" value="ECO:0007669"/>
    <property type="project" value="InterPro"/>
</dbReference>
<evidence type="ECO:0000256" key="5">
    <source>
        <dbReference type="ARBA" id="ARBA00022840"/>
    </source>
</evidence>
<feature type="region of interest" description="Disordered" evidence="7">
    <location>
        <begin position="439"/>
        <end position="478"/>
    </location>
</feature>
<dbReference type="InterPro" id="IPR013078">
    <property type="entry name" value="His_Pase_superF_clade-1"/>
</dbReference>
<proteinExistence type="inferred from homology"/>
<dbReference type="PANTHER" id="PTHR10606:SF44">
    <property type="entry name" value="6-PHOSPHOFRUCTO 2-KINASE_FRUCTOSE 2,6-BISPHOSPHATASE LONG FORM"/>
    <property type="match status" value="1"/>
</dbReference>
<feature type="compositionally biased region" description="Low complexity" evidence="7">
    <location>
        <begin position="514"/>
        <end position="529"/>
    </location>
</feature>
<name>A0A9P5STP6_9FUNG</name>
<keyword evidence="4" id="KW-0378">Hydrolase</keyword>
<dbReference type="Pfam" id="PF00300">
    <property type="entry name" value="His_Phos_1"/>
    <property type="match status" value="1"/>
</dbReference>
<dbReference type="InterPro" id="IPR013079">
    <property type="entry name" value="6Phosfructo_kin"/>
</dbReference>
<evidence type="ECO:0000256" key="1">
    <source>
        <dbReference type="ARBA" id="ARBA00008408"/>
    </source>
</evidence>
<dbReference type="InterPro" id="IPR027417">
    <property type="entry name" value="P-loop_NTPase"/>
</dbReference>
<feature type="compositionally biased region" description="Basic and acidic residues" evidence="7">
    <location>
        <begin position="545"/>
        <end position="555"/>
    </location>
</feature>
<keyword evidence="5" id="KW-0067">ATP-binding</keyword>
<gene>
    <name evidence="9" type="primary">FBP26_2</name>
    <name evidence="9" type="ORF">BG006_010050</name>
</gene>
<dbReference type="FunFam" id="3.40.50.300:FF:000644">
    <property type="entry name" value="GpmB, Fructose-2,6-bisphosphatase"/>
    <property type="match status" value="1"/>
</dbReference>
<feature type="region of interest" description="Disordered" evidence="7">
    <location>
        <begin position="509"/>
        <end position="572"/>
    </location>
</feature>
<evidence type="ECO:0000313" key="9">
    <source>
        <dbReference type="EMBL" id="KAF9335995.1"/>
    </source>
</evidence>
<evidence type="ECO:0000256" key="2">
    <source>
        <dbReference type="ARBA" id="ARBA00013067"/>
    </source>
</evidence>
<dbReference type="SUPFAM" id="SSF53254">
    <property type="entry name" value="Phosphoglycerate mutase-like"/>
    <property type="match status" value="1"/>
</dbReference>
<dbReference type="Gene3D" id="3.40.50.1240">
    <property type="entry name" value="Phosphoglycerate mutase-like"/>
    <property type="match status" value="1"/>
</dbReference>
<dbReference type="SUPFAM" id="SSF52540">
    <property type="entry name" value="P-loop containing nucleoside triphosphate hydrolases"/>
    <property type="match status" value="1"/>
</dbReference>
<feature type="domain" description="6-phosphofructo-2-kinase" evidence="8">
    <location>
        <begin position="1"/>
        <end position="203"/>
    </location>
</feature>
<keyword evidence="3" id="KW-0547">Nucleotide-binding</keyword>
<dbReference type="GO" id="GO:0005524">
    <property type="term" value="F:ATP binding"/>
    <property type="evidence" value="ECO:0007669"/>
    <property type="project" value="UniProtKB-KW"/>
</dbReference>
<dbReference type="Gene3D" id="3.40.50.300">
    <property type="entry name" value="P-loop containing nucleotide triphosphate hydrolases"/>
    <property type="match status" value="1"/>
</dbReference>
<dbReference type="InterPro" id="IPR003094">
    <property type="entry name" value="6Pfruct_kin"/>
</dbReference>